<dbReference type="OMA" id="GWPEDYD"/>
<dbReference type="EMBL" id="CP001574">
    <property type="protein sequence ID" value="ACO68492.1"/>
    <property type="molecule type" value="Genomic_DNA"/>
</dbReference>
<dbReference type="PANTHER" id="PTHR22916:SF3">
    <property type="entry name" value="UDP-GLCNAC:BETAGAL BETA-1,3-N-ACETYLGLUCOSAMINYLTRANSFERASE-LIKE PROTEIN 1"/>
    <property type="match status" value="1"/>
</dbReference>
<gene>
    <name evidence="2" type="ORF">MICPUN_51621</name>
</gene>
<dbReference type="eggNOG" id="KOG2977">
    <property type="taxonomic scope" value="Eukaryota"/>
</dbReference>
<name>C1FE25_MICCC</name>
<dbReference type="InterPro" id="IPR001173">
    <property type="entry name" value="Glyco_trans_2-like"/>
</dbReference>
<dbReference type="KEGG" id="mis:MICPUN_51621"/>
<sequence>MKSLIQHADIASVMQDINSRESNDKSFPSVSIIIPVHNSIEWIEECLVSVIDQTYVGRIQVSLYDDASNDGSDIMIHAWRSLFQQFGISTVASGRCWGYHQNNGQLLFCNIHDYHSCHAGGIGHGKNMATCQSTGSYLLFLDADDVMFPTRLEKQLQLAAKNPGAILGGCWKRLPAGSTEHYESWANVLEYERLWLEQFREVTVQMPTWCMSRSVYDALGGFVESPPGDGEVGIDYDCGLVQLIARTCPYLLFECHPVNHPSNMNPKSYLRTLLDPLHLGEDFIFFQSFLDSFGPINYDGGHSSIARAGTPENPTLMYRWSPESGTSRVSRRQLARIRVAAFERRILSQASWSHFSIWGAGRDSHVFFSELSKKAQSQVVAFVDLDSGKCGTAYTNHHCGTPTTIPIVHFKEFSEYLRKERAALNDSGSVPVVACVAKRRKGEGCAGDLESNIGTLGLLEGLSLWYCY</sequence>
<dbReference type="GeneID" id="8250549"/>
<dbReference type="GO" id="GO:0016758">
    <property type="term" value="F:hexosyltransferase activity"/>
    <property type="evidence" value="ECO:0007669"/>
    <property type="project" value="UniProtKB-ARBA"/>
</dbReference>
<keyword evidence="3" id="KW-1185">Reference proteome</keyword>
<dbReference type="InterPro" id="IPR029044">
    <property type="entry name" value="Nucleotide-diphossugar_trans"/>
</dbReference>
<protein>
    <submittedName>
        <fullName evidence="2">Glycosyltransferase family 2 protein</fullName>
    </submittedName>
</protein>
<dbReference type="InParanoid" id="C1FE25"/>
<evidence type="ECO:0000313" key="2">
    <source>
        <dbReference type="EMBL" id="ACO68492.1"/>
    </source>
</evidence>
<dbReference type="Gene3D" id="3.90.550.10">
    <property type="entry name" value="Spore Coat Polysaccharide Biosynthesis Protein SpsA, Chain A"/>
    <property type="match status" value="1"/>
</dbReference>
<reference evidence="2 3" key="1">
    <citation type="journal article" date="2009" name="Science">
        <title>Green evolution and dynamic adaptations revealed by genomes of the marine picoeukaryotes Micromonas.</title>
        <authorList>
            <person name="Worden A.Z."/>
            <person name="Lee J.H."/>
            <person name="Mock T."/>
            <person name="Rouze P."/>
            <person name="Simmons M.P."/>
            <person name="Aerts A.L."/>
            <person name="Allen A.E."/>
            <person name="Cuvelier M.L."/>
            <person name="Derelle E."/>
            <person name="Everett M.V."/>
            <person name="Foulon E."/>
            <person name="Grimwood J."/>
            <person name="Gundlach H."/>
            <person name="Henrissat B."/>
            <person name="Napoli C."/>
            <person name="McDonald S.M."/>
            <person name="Parker M.S."/>
            <person name="Rombauts S."/>
            <person name="Salamov A."/>
            <person name="Von Dassow P."/>
            <person name="Badger J.H."/>
            <person name="Coutinho P.M."/>
            <person name="Demir E."/>
            <person name="Dubchak I."/>
            <person name="Gentemann C."/>
            <person name="Eikrem W."/>
            <person name="Gready J.E."/>
            <person name="John U."/>
            <person name="Lanier W."/>
            <person name="Lindquist E.A."/>
            <person name="Lucas S."/>
            <person name="Mayer K.F."/>
            <person name="Moreau H."/>
            <person name="Not F."/>
            <person name="Otillar R."/>
            <person name="Panaud O."/>
            <person name="Pangilinan J."/>
            <person name="Paulsen I."/>
            <person name="Piegu B."/>
            <person name="Poliakov A."/>
            <person name="Robbens S."/>
            <person name="Schmutz J."/>
            <person name="Toulza E."/>
            <person name="Wyss T."/>
            <person name="Zelensky A."/>
            <person name="Zhou K."/>
            <person name="Armbrust E.V."/>
            <person name="Bhattacharya D."/>
            <person name="Goodenough U.W."/>
            <person name="Van de Peer Y."/>
            <person name="Grigoriev I.V."/>
        </authorList>
    </citation>
    <scope>NUCLEOTIDE SEQUENCE [LARGE SCALE GENOMIC DNA]</scope>
    <source>
        <strain evidence="3">RCC299 / NOUM17</strain>
    </source>
</reference>
<proteinExistence type="predicted"/>
<dbReference type="PANTHER" id="PTHR22916">
    <property type="entry name" value="GLYCOSYLTRANSFERASE"/>
    <property type="match status" value="1"/>
</dbReference>
<dbReference type="OrthoDB" id="497480at2759"/>
<dbReference type="Proteomes" id="UP000002009">
    <property type="component" value="Chromosome 1"/>
</dbReference>
<organism evidence="2 3">
    <name type="scientific">Micromonas commoda (strain RCC299 / NOUM17 / CCMP2709)</name>
    <name type="common">Picoplanktonic green alga</name>
    <dbReference type="NCBI Taxonomy" id="296587"/>
    <lineage>
        <taxon>Eukaryota</taxon>
        <taxon>Viridiplantae</taxon>
        <taxon>Chlorophyta</taxon>
        <taxon>Mamiellophyceae</taxon>
        <taxon>Mamiellales</taxon>
        <taxon>Mamiellaceae</taxon>
        <taxon>Micromonas</taxon>
    </lineage>
</organism>
<dbReference type="AlphaFoldDB" id="C1FE25"/>
<feature type="domain" description="Glycosyltransferase 2-like" evidence="1">
    <location>
        <begin position="31"/>
        <end position="218"/>
    </location>
</feature>
<dbReference type="Pfam" id="PF00535">
    <property type="entry name" value="Glycos_transf_2"/>
    <property type="match status" value="1"/>
</dbReference>
<accession>C1FE25</accession>
<dbReference type="SUPFAM" id="SSF53448">
    <property type="entry name" value="Nucleotide-diphospho-sugar transferases"/>
    <property type="match status" value="1"/>
</dbReference>
<evidence type="ECO:0000313" key="3">
    <source>
        <dbReference type="Proteomes" id="UP000002009"/>
    </source>
</evidence>
<dbReference type="RefSeq" id="XP_002507234.1">
    <property type="nucleotide sequence ID" value="XM_002507188.1"/>
</dbReference>
<keyword evidence="2" id="KW-0808">Transferase</keyword>
<dbReference type="CAZy" id="GT2">
    <property type="family name" value="Glycosyltransferase Family 2"/>
</dbReference>
<evidence type="ECO:0000259" key="1">
    <source>
        <dbReference type="Pfam" id="PF00535"/>
    </source>
</evidence>